<reference evidence="2 3" key="2">
    <citation type="submission" date="2020-08" db="EMBL/GenBank/DDBJ databases">
        <title>The Agave Microbiome: Exploring the role of microbial communities in plant adaptations to desert environments.</title>
        <authorList>
            <person name="Partida-Martinez L.P."/>
        </authorList>
    </citation>
    <scope>NUCLEOTIDE SEQUENCE [LARGE SCALE GENOMIC DNA]</scope>
    <source>
        <strain evidence="2 3">AT2.17</strain>
    </source>
</reference>
<evidence type="ECO:0000256" key="1">
    <source>
        <dbReference type="SAM" id="MobiDB-lite"/>
    </source>
</evidence>
<organism evidence="2 3">
    <name type="scientific">Nocardioides cavernae</name>
    <dbReference type="NCBI Taxonomy" id="1921566"/>
    <lineage>
        <taxon>Bacteria</taxon>
        <taxon>Bacillati</taxon>
        <taxon>Actinomycetota</taxon>
        <taxon>Actinomycetes</taxon>
        <taxon>Propionibacteriales</taxon>
        <taxon>Nocardioidaceae</taxon>
        <taxon>Nocardioides</taxon>
    </lineage>
</organism>
<dbReference type="RefSeq" id="WP_179617982.1">
    <property type="nucleotide sequence ID" value="NZ_JACCBW010000001.1"/>
</dbReference>
<proteinExistence type="predicted"/>
<feature type="region of interest" description="Disordered" evidence="1">
    <location>
        <begin position="1"/>
        <end position="25"/>
    </location>
</feature>
<dbReference type="EMBL" id="JACCBW010000001">
    <property type="protein sequence ID" value="NYE35309.1"/>
    <property type="molecule type" value="Genomic_DNA"/>
</dbReference>
<comment type="caution">
    <text evidence="2">The sequence shown here is derived from an EMBL/GenBank/DDBJ whole genome shotgun (WGS) entry which is preliminary data.</text>
</comment>
<keyword evidence="3" id="KW-1185">Reference proteome</keyword>
<accession>A0A7Y9KQ89</accession>
<protein>
    <submittedName>
        <fullName evidence="2">Uncharacterized protein</fullName>
    </submittedName>
</protein>
<gene>
    <name evidence="2" type="ORF">F4692_000413</name>
</gene>
<reference evidence="2 3" key="1">
    <citation type="submission" date="2020-07" db="EMBL/GenBank/DDBJ databases">
        <authorList>
            <person name="Partida-Martinez L."/>
            <person name="Huntemann M."/>
            <person name="Clum A."/>
            <person name="Wang J."/>
            <person name="Palaniappan K."/>
            <person name="Ritter S."/>
            <person name="Chen I.-M."/>
            <person name="Stamatis D."/>
            <person name="Reddy T."/>
            <person name="O'Malley R."/>
            <person name="Daum C."/>
            <person name="Shapiro N."/>
            <person name="Ivanova N."/>
            <person name="Kyrpides N."/>
            <person name="Woyke T."/>
        </authorList>
    </citation>
    <scope>NUCLEOTIDE SEQUENCE [LARGE SCALE GENOMIC DNA]</scope>
    <source>
        <strain evidence="2 3">AT2.17</strain>
    </source>
</reference>
<evidence type="ECO:0000313" key="3">
    <source>
        <dbReference type="Proteomes" id="UP000549911"/>
    </source>
</evidence>
<feature type="compositionally biased region" description="Basic and acidic residues" evidence="1">
    <location>
        <begin position="1"/>
        <end position="10"/>
    </location>
</feature>
<evidence type="ECO:0000313" key="2">
    <source>
        <dbReference type="EMBL" id="NYE35309.1"/>
    </source>
</evidence>
<name>A0A7Y9KQ89_9ACTN</name>
<dbReference type="AlphaFoldDB" id="A0A7Y9KQ89"/>
<sequence>MAPVRVDRAGVDGPTRGQARGPRWRTSSRGLVVPAHVPVSSHQRTLEASAVLAADEAVTGWAALDWQRARWFDGTVDGSTLRDVPLVARRHLWAQPGFSVSQEFLHPDEIVVVDGVPLTRAVRSVTFEMRYAEGLTAAVEAIDMACYSDLVSLEEVSAHVAGLGPVTGIQQARDALGEADENSWSPRETRMRGVWTRRAGLPRPLTNRPVFTLEGQHVGTPDLVDPVSGLVGLYHGDSHLSLVGASKDNVQDAEFRALGLEPVAMFATDWRDIDAFARRLCEAATRASARTGVRQWTLEPPRWWTPTHTVSRRRALDARQRRRFLRYRDVA</sequence>
<dbReference type="Proteomes" id="UP000549911">
    <property type="component" value="Unassembled WGS sequence"/>
</dbReference>